<name>A0A2N5US48_9BASI</name>
<accession>A0A2N5US48</accession>
<evidence type="ECO:0000313" key="2">
    <source>
        <dbReference type="Proteomes" id="UP000235392"/>
    </source>
</evidence>
<comment type="caution">
    <text evidence="1">The sequence shown here is derived from an EMBL/GenBank/DDBJ whole genome shotgun (WGS) entry which is preliminary data.</text>
</comment>
<gene>
    <name evidence="1" type="ORF">PCASD_07766</name>
</gene>
<dbReference type="Proteomes" id="UP000235392">
    <property type="component" value="Unassembled WGS sequence"/>
</dbReference>
<sequence length="54" mass="5892">MQQCAVKTQLLSSRRTGKQTLNGGKRRLIAAAGCRPAAYEGFAEKRPGSHFTEL</sequence>
<dbReference type="EMBL" id="PGCI01000100">
    <property type="protein sequence ID" value="PLW40591.1"/>
    <property type="molecule type" value="Genomic_DNA"/>
</dbReference>
<reference evidence="1 2" key="1">
    <citation type="submission" date="2017-11" db="EMBL/GenBank/DDBJ databases">
        <title>De novo assembly and phasing of dikaryotic genomes from two isolates of Puccinia coronata f. sp. avenae, the causal agent of oat crown rust.</title>
        <authorList>
            <person name="Miller M.E."/>
            <person name="Zhang Y."/>
            <person name="Omidvar V."/>
            <person name="Sperschneider J."/>
            <person name="Schwessinger B."/>
            <person name="Raley C."/>
            <person name="Palmer J.M."/>
            <person name="Garnica D."/>
            <person name="Upadhyaya N."/>
            <person name="Rathjen J."/>
            <person name="Taylor J.M."/>
            <person name="Park R.F."/>
            <person name="Dodds P.N."/>
            <person name="Hirsch C.D."/>
            <person name="Kianian S.F."/>
            <person name="Figueroa M."/>
        </authorList>
    </citation>
    <scope>NUCLEOTIDE SEQUENCE [LARGE SCALE GENOMIC DNA]</scope>
    <source>
        <strain evidence="1">12SD80</strain>
    </source>
</reference>
<evidence type="ECO:0000313" key="1">
    <source>
        <dbReference type="EMBL" id="PLW40591.1"/>
    </source>
</evidence>
<dbReference type="AlphaFoldDB" id="A0A2N5US48"/>
<proteinExistence type="predicted"/>
<protein>
    <submittedName>
        <fullName evidence="1">Uncharacterized protein</fullName>
    </submittedName>
</protein>
<organism evidence="1 2">
    <name type="scientific">Puccinia coronata f. sp. avenae</name>
    <dbReference type="NCBI Taxonomy" id="200324"/>
    <lineage>
        <taxon>Eukaryota</taxon>
        <taxon>Fungi</taxon>
        <taxon>Dikarya</taxon>
        <taxon>Basidiomycota</taxon>
        <taxon>Pucciniomycotina</taxon>
        <taxon>Pucciniomycetes</taxon>
        <taxon>Pucciniales</taxon>
        <taxon>Pucciniaceae</taxon>
        <taxon>Puccinia</taxon>
    </lineage>
</organism>